<dbReference type="CDD" id="cd00198">
    <property type="entry name" value="vWFA"/>
    <property type="match status" value="1"/>
</dbReference>
<dbReference type="Proteomes" id="UP000224362">
    <property type="component" value="Segment"/>
</dbReference>
<organism evidence="2 3">
    <name type="scientific">Serratia phage 2050H1</name>
    <dbReference type="NCBI Taxonomy" id="2024250"/>
    <lineage>
        <taxon>Viruses</taxon>
        <taxon>Duplodnaviria</taxon>
        <taxon>Heunggongvirae</taxon>
        <taxon>Uroviricota</taxon>
        <taxon>Caudoviricetes</taxon>
        <taxon>Pantevenvirales</taxon>
        <taxon>Ackermannviridae</taxon>
        <taxon>Miltonvirus</taxon>
        <taxon>Miltonvirus MAM1</taxon>
    </lineage>
</organism>
<dbReference type="InterPro" id="IPR002035">
    <property type="entry name" value="VWF_A"/>
</dbReference>
<dbReference type="Pfam" id="PF00092">
    <property type="entry name" value="VWA"/>
    <property type="match status" value="1"/>
</dbReference>
<evidence type="ECO:0000313" key="2">
    <source>
        <dbReference type="EMBL" id="ASZ78862.1"/>
    </source>
</evidence>
<sequence length="728" mass="80322">MISSLVFKDAVKTPAPTNHVFVVDISYSMCNALPKVRQHLKNNLATLVKQDDTVSILYFSSKGQFGPVFVGEPVRHVSDLSVINSAIDRYLVPTGCTGFVEPLQLAVSTAADLRDNGNNNSLIFMTDGYDNEWSEAKILDATDKLNAVYDSVTFIEYGWNCNRPLLVKMAELTGALHVFAEGWEQYAPALEEALSSSASKRINIDVPETASHIIYLDGDRVQVNVAHLGKATIPEHVNEVWAVNKDVGASLAGRVNYTLLYSVLFYSVHIMEPDLAWAVLKVLGDVRFIKLYNNCFTKQDYSTFKDLVQAAVFDQHERLAEGYNPDMVPDENAATVVDVLEFLAENEVSIDMGSPQFTYQRIGAATTQKADDTEDQLAEQIANAATKEERKALAAELANAQEWTPEFVQSPGAALVPVNTLVYNSSRPNISVQTSRQGTIQVPAEVRAKFPTLPEVLPSHIYRNYTIVRDGIINMKLLPIDCSPELVAQLFAMGAKVYGNAGKYVLDLASVPLINRGMTRGIKATEHFADSVRLEDLKARQKVLKFYRDELAGPKSNAVGLSGLYGHEAAEYLSNHGIRDYGFSPKTQSVESTDFYYSKELNVKIKGLSSLPSVNAVRAKLEKGSKLNAGDALIAKHLKEYDDFINSPIVTKSAGKDKIIDAWLRDEAKAAIQEVRVLNKKLSKTLYAIVAGHAWFADLDFEDTTLDVKVDGVTYTVTAVLEDKEVKI</sequence>
<proteinExistence type="predicted"/>
<dbReference type="EMBL" id="MF285619">
    <property type="protein sequence ID" value="ASZ78862.1"/>
    <property type="molecule type" value="Genomic_DNA"/>
</dbReference>
<dbReference type="PROSITE" id="PS50234">
    <property type="entry name" value="VWFA"/>
    <property type="match status" value="1"/>
</dbReference>
<name>A0A249Y2H6_9CAUD</name>
<dbReference type="InterPro" id="IPR036465">
    <property type="entry name" value="vWFA_dom_sf"/>
</dbReference>
<gene>
    <name evidence="2" type="ORF">2050H1_096</name>
</gene>
<dbReference type="SUPFAM" id="SSF53300">
    <property type="entry name" value="vWA-like"/>
    <property type="match status" value="1"/>
</dbReference>
<protein>
    <recommendedName>
        <fullName evidence="1">VWFA domain-containing protein</fullName>
    </recommendedName>
</protein>
<dbReference type="Gene3D" id="3.40.50.410">
    <property type="entry name" value="von Willebrand factor, type A domain"/>
    <property type="match status" value="1"/>
</dbReference>
<reference evidence="2 3" key="1">
    <citation type="submission" date="2017-06" db="EMBL/GenBank/DDBJ databases">
        <authorList>
            <person name="Kim H.J."/>
            <person name="Triplett B.A."/>
        </authorList>
    </citation>
    <scope>NUCLEOTIDE SEQUENCE [LARGE SCALE GENOMIC DNA]</scope>
</reference>
<evidence type="ECO:0000259" key="1">
    <source>
        <dbReference type="PROSITE" id="PS50234"/>
    </source>
</evidence>
<feature type="domain" description="VWFA" evidence="1">
    <location>
        <begin position="18"/>
        <end position="198"/>
    </location>
</feature>
<evidence type="ECO:0000313" key="3">
    <source>
        <dbReference type="Proteomes" id="UP000224362"/>
    </source>
</evidence>
<accession>A0A249Y2H6</accession>